<accession>A0A6J4NBM4</accession>
<evidence type="ECO:0000313" key="2">
    <source>
        <dbReference type="EMBL" id="CAA9380207.1"/>
    </source>
</evidence>
<proteinExistence type="predicted"/>
<gene>
    <name evidence="2" type="ORF">AVDCRST_MAG32-1590</name>
</gene>
<feature type="compositionally biased region" description="Basic residues" evidence="1">
    <location>
        <begin position="55"/>
        <end position="73"/>
    </location>
</feature>
<protein>
    <submittedName>
        <fullName evidence="2">Uncharacterized protein</fullName>
    </submittedName>
</protein>
<sequence length="73" mass="8749">ERHRVLVLPDAPRRRGRARLQERRPPRPLRLRGRGLAGPRQGRRAQRGMGQRPRLERRRRRSGRRHRRGDGPL</sequence>
<organism evidence="2">
    <name type="scientific">uncultured Nocardioides sp</name>
    <dbReference type="NCBI Taxonomy" id="198441"/>
    <lineage>
        <taxon>Bacteria</taxon>
        <taxon>Bacillati</taxon>
        <taxon>Actinomycetota</taxon>
        <taxon>Actinomycetes</taxon>
        <taxon>Propionibacteriales</taxon>
        <taxon>Nocardioidaceae</taxon>
        <taxon>Nocardioides</taxon>
        <taxon>environmental samples</taxon>
    </lineage>
</organism>
<feature type="non-terminal residue" evidence="2">
    <location>
        <position position="73"/>
    </location>
</feature>
<evidence type="ECO:0000256" key="1">
    <source>
        <dbReference type="SAM" id="MobiDB-lite"/>
    </source>
</evidence>
<reference evidence="2" key="1">
    <citation type="submission" date="2020-02" db="EMBL/GenBank/DDBJ databases">
        <authorList>
            <person name="Meier V. D."/>
        </authorList>
    </citation>
    <scope>NUCLEOTIDE SEQUENCE</scope>
    <source>
        <strain evidence="2">AVDCRST_MAG32</strain>
    </source>
</reference>
<feature type="non-terminal residue" evidence="2">
    <location>
        <position position="1"/>
    </location>
</feature>
<feature type="region of interest" description="Disordered" evidence="1">
    <location>
        <begin position="1"/>
        <end position="73"/>
    </location>
</feature>
<dbReference type="AlphaFoldDB" id="A0A6J4NBM4"/>
<dbReference type="EMBL" id="CADCUM010000071">
    <property type="protein sequence ID" value="CAA9380207.1"/>
    <property type="molecule type" value="Genomic_DNA"/>
</dbReference>
<name>A0A6J4NBM4_9ACTN</name>